<dbReference type="PANTHER" id="PTHR24291:SF189">
    <property type="entry name" value="CYTOCHROME P450 4C3-RELATED"/>
    <property type="match status" value="1"/>
</dbReference>
<dbReference type="GO" id="GO:0016705">
    <property type="term" value="F:oxidoreductase activity, acting on paired donors, with incorporation or reduction of molecular oxygen"/>
    <property type="evidence" value="ECO:0007669"/>
    <property type="project" value="InterPro"/>
</dbReference>
<keyword evidence="11 14" id="KW-0408">Iron</keyword>
<comment type="function">
    <text evidence="2">May be involved in the metabolism of insect hormones and in the breakdown of synthetic insecticides.</text>
</comment>
<evidence type="ECO:0000256" key="4">
    <source>
        <dbReference type="ARBA" id="ARBA00004406"/>
    </source>
</evidence>
<sequence>MWFNIELIASLPGQWGISTVTVGLLIATWFLADGFRKWCHKEWRFLQSAVLIPGPPALPLIGNALKFACNGDELLNRIIEVSRPYDNPFRVWMGPKLVVVVKNPRDVEVVMNSKITSHKPYEYRFLASYLGPGIVTESGSIHRAHRKVIMPMVSGKSLNAYIDCFDRQSRRCVECLAGKVGEGEFDVMHYMDDCTLDMVLETVMGTPGTAQHGGYKGLINCCATAIALAHERTMKVWLYPDWLYTRTTSGRQFASAMGVLQKFAATLVARKKNVRHEPKIDNDGSDKLRTAVLDQLIAHNDETEEMDDTRLRDAISNIWMPAQDPTALSCSFLFMMLGMHPEVQDKVRAEVNEIVGNEDMTMEKISRLTYLESVIKETIRLFPVGPVILRESTADFEFETCSVPKGCTLAVILYEIHRDPKYWTDPEKFNPDRFTPENSANRHPYAFIPFSGGIRGCVGRQYAMVLVKTLAARIVQKYKIGCDGSLDTLRLKAGVSIRSIDGYRVSITRA</sequence>
<evidence type="ECO:0000313" key="18">
    <source>
        <dbReference type="RefSeq" id="XP_015513686.2"/>
    </source>
</evidence>
<evidence type="ECO:0000256" key="9">
    <source>
        <dbReference type="ARBA" id="ARBA00022848"/>
    </source>
</evidence>
<dbReference type="PRINTS" id="PR00385">
    <property type="entry name" value="P450"/>
</dbReference>
<keyword evidence="16" id="KW-1133">Transmembrane helix</keyword>
<dbReference type="GO" id="GO:0005789">
    <property type="term" value="C:endoplasmic reticulum membrane"/>
    <property type="evidence" value="ECO:0007669"/>
    <property type="project" value="UniProtKB-SubCell"/>
</dbReference>
<keyword evidence="9" id="KW-0492">Microsome</keyword>
<dbReference type="PANTHER" id="PTHR24291">
    <property type="entry name" value="CYTOCHROME P450 FAMILY 4"/>
    <property type="match status" value="1"/>
</dbReference>
<dbReference type="Pfam" id="PF00067">
    <property type="entry name" value="p450"/>
    <property type="match status" value="1"/>
</dbReference>
<keyword evidence="8" id="KW-0256">Endoplasmic reticulum</keyword>
<organism evidence="18">
    <name type="scientific">Neodiprion lecontei</name>
    <name type="common">Redheaded pine sawfly</name>
    <dbReference type="NCBI Taxonomy" id="441921"/>
    <lineage>
        <taxon>Eukaryota</taxon>
        <taxon>Metazoa</taxon>
        <taxon>Ecdysozoa</taxon>
        <taxon>Arthropoda</taxon>
        <taxon>Hexapoda</taxon>
        <taxon>Insecta</taxon>
        <taxon>Pterygota</taxon>
        <taxon>Neoptera</taxon>
        <taxon>Endopterygota</taxon>
        <taxon>Hymenoptera</taxon>
        <taxon>Tenthredinoidea</taxon>
        <taxon>Diprionidae</taxon>
        <taxon>Diprioninae</taxon>
        <taxon>Neodiprion</taxon>
    </lineage>
</organism>
<dbReference type="InParanoid" id="A0A6J0BGU4"/>
<evidence type="ECO:0000256" key="7">
    <source>
        <dbReference type="ARBA" id="ARBA00022723"/>
    </source>
</evidence>
<dbReference type="OrthoDB" id="1470350at2759"/>
<dbReference type="GO" id="GO:0005506">
    <property type="term" value="F:iron ion binding"/>
    <property type="evidence" value="ECO:0007669"/>
    <property type="project" value="InterPro"/>
</dbReference>
<evidence type="ECO:0000313" key="17">
    <source>
        <dbReference type="Proteomes" id="UP000829291"/>
    </source>
</evidence>
<keyword evidence="16" id="KW-0812">Transmembrane</keyword>
<evidence type="ECO:0000256" key="15">
    <source>
        <dbReference type="RuleBase" id="RU000461"/>
    </source>
</evidence>
<dbReference type="GeneID" id="107219858"/>
<reference evidence="18" key="1">
    <citation type="submission" date="2025-08" db="UniProtKB">
        <authorList>
            <consortium name="RefSeq"/>
        </authorList>
    </citation>
    <scope>IDENTIFICATION</scope>
    <source>
        <tissue evidence="18">Thorax and Abdomen</tissue>
    </source>
</reference>
<evidence type="ECO:0000256" key="8">
    <source>
        <dbReference type="ARBA" id="ARBA00022824"/>
    </source>
</evidence>
<name>A0A6J0BGU4_NEOLC</name>
<comment type="subcellular location">
    <subcellularLocation>
        <location evidence="4">Endoplasmic reticulum membrane</location>
        <topology evidence="4">Peripheral membrane protein</topology>
    </subcellularLocation>
    <subcellularLocation>
        <location evidence="3">Microsome membrane</location>
        <topology evidence="3">Peripheral membrane protein</topology>
    </subcellularLocation>
</comment>
<dbReference type="GO" id="GO:0020037">
    <property type="term" value="F:heme binding"/>
    <property type="evidence" value="ECO:0007669"/>
    <property type="project" value="InterPro"/>
</dbReference>
<dbReference type="InterPro" id="IPR002401">
    <property type="entry name" value="Cyt_P450_E_grp-I"/>
</dbReference>
<keyword evidence="17" id="KW-1185">Reference proteome</keyword>
<keyword evidence="6 14" id="KW-0349">Heme</keyword>
<keyword evidence="7 14" id="KW-0479">Metal-binding</keyword>
<dbReference type="PRINTS" id="PR00463">
    <property type="entry name" value="EP450I"/>
</dbReference>
<comment type="cofactor">
    <cofactor evidence="1 14">
        <name>heme</name>
        <dbReference type="ChEBI" id="CHEBI:30413"/>
    </cofactor>
</comment>
<keyword evidence="10 15" id="KW-0560">Oxidoreductase</keyword>
<evidence type="ECO:0000256" key="6">
    <source>
        <dbReference type="ARBA" id="ARBA00022617"/>
    </source>
</evidence>
<dbReference type="RefSeq" id="XP_015513686.2">
    <property type="nucleotide sequence ID" value="XM_015658200.2"/>
</dbReference>
<evidence type="ECO:0000256" key="12">
    <source>
        <dbReference type="ARBA" id="ARBA00023033"/>
    </source>
</evidence>
<comment type="similarity">
    <text evidence="5 15">Belongs to the cytochrome P450 family.</text>
</comment>
<evidence type="ECO:0000256" key="16">
    <source>
        <dbReference type="SAM" id="Phobius"/>
    </source>
</evidence>
<dbReference type="GO" id="GO:0004497">
    <property type="term" value="F:monooxygenase activity"/>
    <property type="evidence" value="ECO:0007669"/>
    <property type="project" value="UniProtKB-KW"/>
</dbReference>
<evidence type="ECO:0000256" key="10">
    <source>
        <dbReference type="ARBA" id="ARBA00023002"/>
    </source>
</evidence>
<gene>
    <name evidence="18" type="primary">LOC107219858</name>
</gene>
<evidence type="ECO:0000256" key="3">
    <source>
        <dbReference type="ARBA" id="ARBA00004174"/>
    </source>
</evidence>
<keyword evidence="13 16" id="KW-0472">Membrane</keyword>
<evidence type="ECO:0000256" key="2">
    <source>
        <dbReference type="ARBA" id="ARBA00003690"/>
    </source>
</evidence>
<dbReference type="InterPro" id="IPR036396">
    <property type="entry name" value="Cyt_P450_sf"/>
</dbReference>
<evidence type="ECO:0000256" key="5">
    <source>
        <dbReference type="ARBA" id="ARBA00010617"/>
    </source>
</evidence>
<evidence type="ECO:0000256" key="11">
    <source>
        <dbReference type="ARBA" id="ARBA00023004"/>
    </source>
</evidence>
<evidence type="ECO:0000256" key="13">
    <source>
        <dbReference type="ARBA" id="ARBA00023136"/>
    </source>
</evidence>
<accession>A0A6J0BGU4</accession>
<dbReference type="AlphaFoldDB" id="A0A6J0BGU4"/>
<dbReference type="InterPro" id="IPR017972">
    <property type="entry name" value="Cyt_P450_CS"/>
</dbReference>
<evidence type="ECO:0000256" key="1">
    <source>
        <dbReference type="ARBA" id="ARBA00001971"/>
    </source>
</evidence>
<dbReference type="InterPro" id="IPR001128">
    <property type="entry name" value="Cyt_P450"/>
</dbReference>
<dbReference type="SUPFAM" id="SSF48264">
    <property type="entry name" value="Cytochrome P450"/>
    <property type="match status" value="1"/>
</dbReference>
<protein>
    <submittedName>
        <fullName evidence="18">Cytochrome P450 4C1-like isoform X1</fullName>
    </submittedName>
</protein>
<keyword evidence="12 15" id="KW-0503">Monooxygenase</keyword>
<dbReference type="InterPro" id="IPR050196">
    <property type="entry name" value="Cytochrome_P450_Monoox"/>
</dbReference>
<dbReference type="Gene3D" id="1.10.630.10">
    <property type="entry name" value="Cytochrome P450"/>
    <property type="match status" value="1"/>
</dbReference>
<dbReference type="KEGG" id="nlo:107219858"/>
<evidence type="ECO:0000256" key="14">
    <source>
        <dbReference type="PIRSR" id="PIRSR602401-1"/>
    </source>
</evidence>
<feature type="transmembrane region" description="Helical" evidence="16">
    <location>
        <begin position="12"/>
        <end position="32"/>
    </location>
</feature>
<proteinExistence type="inferred from homology"/>
<dbReference type="PROSITE" id="PS00086">
    <property type="entry name" value="CYTOCHROME_P450"/>
    <property type="match status" value="1"/>
</dbReference>
<dbReference type="Proteomes" id="UP000829291">
    <property type="component" value="Chromosome 2"/>
</dbReference>
<feature type="binding site" description="axial binding residue" evidence="14">
    <location>
        <position position="457"/>
    </location>
    <ligand>
        <name>heme</name>
        <dbReference type="ChEBI" id="CHEBI:30413"/>
    </ligand>
    <ligandPart>
        <name>Fe</name>
        <dbReference type="ChEBI" id="CHEBI:18248"/>
    </ligandPart>
</feature>